<organism evidence="1 2">
    <name type="scientific">Cellvibrio zantedeschiae</name>
    <dbReference type="NCBI Taxonomy" id="1237077"/>
    <lineage>
        <taxon>Bacteria</taxon>
        <taxon>Pseudomonadati</taxon>
        <taxon>Pseudomonadota</taxon>
        <taxon>Gammaproteobacteria</taxon>
        <taxon>Cellvibrionales</taxon>
        <taxon>Cellvibrionaceae</taxon>
        <taxon>Cellvibrio</taxon>
    </lineage>
</organism>
<gene>
    <name evidence="1" type="ORF">GCM10011613_34790</name>
</gene>
<accession>A0ABQ3B9U9</accession>
<dbReference type="Gene3D" id="3.40.109.10">
    <property type="entry name" value="NADH Oxidase"/>
    <property type="match status" value="1"/>
</dbReference>
<evidence type="ECO:0000313" key="2">
    <source>
        <dbReference type="Proteomes" id="UP000619761"/>
    </source>
</evidence>
<evidence type="ECO:0008006" key="3">
    <source>
        <dbReference type="Google" id="ProtNLM"/>
    </source>
</evidence>
<proteinExistence type="predicted"/>
<dbReference type="SUPFAM" id="SSF55469">
    <property type="entry name" value="FMN-dependent nitroreductase-like"/>
    <property type="match status" value="1"/>
</dbReference>
<dbReference type="InterPro" id="IPR000415">
    <property type="entry name" value="Nitroreductase-like"/>
</dbReference>
<name>A0ABQ3B9U9_9GAMM</name>
<comment type="caution">
    <text evidence="1">The sequence shown here is derived from an EMBL/GenBank/DDBJ whole genome shotgun (WGS) entry which is preliminary data.</text>
</comment>
<dbReference type="NCBIfam" id="NF047509">
    <property type="entry name" value="Rv3131_FMN_oxido"/>
    <property type="match status" value="1"/>
</dbReference>
<dbReference type="EMBL" id="BMYZ01000004">
    <property type="protein sequence ID" value="GGY86667.1"/>
    <property type="molecule type" value="Genomic_DNA"/>
</dbReference>
<reference evidence="2" key="1">
    <citation type="journal article" date="2019" name="Int. J. Syst. Evol. Microbiol.">
        <title>The Global Catalogue of Microorganisms (GCM) 10K type strain sequencing project: providing services to taxonomists for standard genome sequencing and annotation.</title>
        <authorList>
            <consortium name="The Broad Institute Genomics Platform"/>
            <consortium name="The Broad Institute Genome Sequencing Center for Infectious Disease"/>
            <person name="Wu L."/>
            <person name="Ma J."/>
        </authorList>
    </citation>
    <scope>NUCLEOTIDE SEQUENCE [LARGE SCALE GENOMIC DNA]</scope>
    <source>
        <strain evidence="2">KCTC 32239</strain>
    </source>
</reference>
<evidence type="ECO:0000313" key="1">
    <source>
        <dbReference type="EMBL" id="GGY86667.1"/>
    </source>
</evidence>
<dbReference type="PROSITE" id="PS51318">
    <property type="entry name" value="TAT"/>
    <property type="match status" value="1"/>
</dbReference>
<sequence>MLSRRGLLKVGAASIAVLGAGSVAWWNTRTPTAAYAPWTMAGQSFGDPRLDALAYAILVPNPHNRQPWKIALKNELGMSLYCDLERRLPETDPFDRQITIGLGCFLEALRMAAENKGYSLKVDIFPEGEPEPRLDQRPIAHIELIKGDAIKDPLFEQMLLRHTHRFDFDTNREIAPEVFQSLLTTVGAKGSIDPTLRGTLREKAWSAMKVELTTPRTVTESALLTRFGKEEIIANPDGLSMTGPMFELMNKVGFLTQEAMKDPNSSAMQSGFASIETRMATAMGYVWLDSDNNSRAAQLNAGKQWLRLHLKATELGLAMQPLSQALQEFPEMQTHYQQLHSLLNIAAPARVQMFGRIGYAKFEGPSPRWPLDTIFIRS</sequence>
<keyword evidence="2" id="KW-1185">Reference proteome</keyword>
<dbReference type="RefSeq" id="WP_189420976.1">
    <property type="nucleotide sequence ID" value="NZ_BMYZ01000004.1"/>
</dbReference>
<dbReference type="Proteomes" id="UP000619761">
    <property type="component" value="Unassembled WGS sequence"/>
</dbReference>
<dbReference type="InterPro" id="IPR006311">
    <property type="entry name" value="TAT_signal"/>
</dbReference>
<protein>
    <recommendedName>
        <fullName evidence="3">Twin-arginine translocation pathway signal protein</fullName>
    </recommendedName>
</protein>